<dbReference type="KEGG" id="sgv:B1H19_22275"/>
<dbReference type="Gene3D" id="1.20.910.10">
    <property type="entry name" value="Heme oxygenase-like"/>
    <property type="match status" value="1"/>
</dbReference>
<dbReference type="Pfam" id="PF14518">
    <property type="entry name" value="Haem_oxygenas_2"/>
    <property type="match status" value="1"/>
</dbReference>
<dbReference type="SMART" id="SM01236">
    <property type="entry name" value="Haem_oxygenase_2"/>
    <property type="match status" value="1"/>
</dbReference>
<evidence type="ECO:0000313" key="2">
    <source>
        <dbReference type="EMBL" id="ARF56537.1"/>
    </source>
</evidence>
<feature type="compositionally biased region" description="Basic and acidic residues" evidence="1">
    <location>
        <begin position="108"/>
        <end position="118"/>
    </location>
</feature>
<accession>A0A1V0TUE0</accession>
<name>A0A1V0TUE0_9ACTN</name>
<feature type="region of interest" description="Disordered" evidence="1">
    <location>
        <begin position="94"/>
        <end position="118"/>
    </location>
</feature>
<keyword evidence="3" id="KW-1185">Reference proteome</keyword>
<evidence type="ECO:0000256" key="1">
    <source>
        <dbReference type="SAM" id="MobiDB-lite"/>
    </source>
</evidence>
<dbReference type="EMBL" id="CP020569">
    <property type="protein sequence ID" value="ARF56537.1"/>
    <property type="molecule type" value="Genomic_DNA"/>
</dbReference>
<reference evidence="2 3" key="1">
    <citation type="submission" date="2017-04" db="EMBL/GenBank/DDBJ databases">
        <title>Complete Genome Sequence of Streptomyces gilvosporeus F607, a Capable Producer of Natamycin.</title>
        <authorList>
            <person name="Zong G."/>
            <person name="Zhong C."/>
            <person name="Fu J."/>
            <person name="Qin R."/>
            <person name="Cao G."/>
        </authorList>
    </citation>
    <scope>NUCLEOTIDE SEQUENCE [LARGE SCALE GENOMIC DNA]</scope>
    <source>
        <strain evidence="2 3">F607</strain>
    </source>
</reference>
<organism evidence="2 3">
    <name type="scientific">Streptomyces gilvosporeus</name>
    <dbReference type="NCBI Taxonomy" id="553510"/>
    <lineage>
        <taxon>Bacteria</taxon>
        <taxon>Bacillati</taxon>
        <taxon>Actinomycetota</taxon>
        <taxon>Actinomycetes</taxon>
        <taxon>Kitasatosporales</taxon>
        <taxon>Streptomycetaceae</taxon>
        <taxon>Streptomyces</taxon>
    </lineage>
</organism>
<dbReference type="Proteomes" id="UP000192726">
    <property type="component" value="Chromosome"/>
</dbReference>
<protein>
    <submittedName>
        <fullName evidence="2">IopB</fullName>
    </submittedName>
</protein>
<sequence length="769" mass="83143">MQDQTAVTPAAPEGLRSPGAAARTVYVRASDPEAVLGGSDIEDALRAALDGCSPGVGERVGHMGLEELRREAASWSAAQAARYREVFAEAEAVSEAVSETETSTEADADAHPDAHPDADDRRTALVRRAALGCAPLALISGAWLQWLSAPGNAEEPAVLRILGLYASDLGVGHPGISRGHAYAALLRTLRLSDYATPAARIGSDPAVDDAAFHFPGLLLAMSRRPDAFTPEILGADLCLRTVGLLPALAPLRDLFPDSADWSAIDPGAARRPGEPSGAELSCAAVAELAARHEDASGRMARGFRWALTELVHTTDRLYAELVAAADPAYDMAELIRLRAREGAVYHQDFELDGRPLSVWLKEAQTDPGPLLRVLAGSRLVTPGKADRSPLVTGLVGDDGPMFRVFGEGDLRVIRRWIASLGKGGEAAEPDTAPRAAEADSPPAALGTHTAPGPAPSSSIPASILRARPAEGPVPADIREAYHLLQGRVDTPALRRFAEAYVRSWLAGDRHGSARSEHPLPGRWKPQILRTWLAEEHDRHGAEFEENAGAPPPSREQLIEGTVQLAPLTLIDGSWIQGFTDYDRASSDIGFSLFTTYWDELGNGAPRLNHARIYRELLAEMEVEPPPTWSVEFAQWPRFADRSFELPVYWLCLGRFPRTFLPEVLGLNLAMELSGVGGSYRRARVVFKEHGFSTRFADIHNVIDNVATGHSAWAADAIDAYMATLSASQGDDAHETAWERVQTGYRSLDPPSGYLARRAARRIWRTTRAR</sequence>
<dbReference type="AlphaFoldDB" id="A0A1V0TUE0"/>
<dbReference type="InterPro" id="IPR016084">
    <property type="entry name" value="Haem_Oase-like_multi-hlx"/>
</dbReference>
<evidence type="ECO:0000313" key="3">
    <source>
        <dbReference type="Proteomes" id="UP000192726"/>
    </source>
</evidence>
<gene>
    <name evidence="2" type="ORF">B1H19_22275</name>
</gene>
<dbReference type="RefSeq" id="WP_083106571.1">
    <property type="nucleotide sequence ID" value="NZ_CP020569.1"/>
</dbReference>
<feature type="region of interest" description="Disordered" evidence="1">
    <location>
        <begin position="423"/>
        <end position="460"/>
    </location>
</feature>
<dbReference type="STRING" id="553510.B1H19_22275"/>
<proteinExistence type="predicted"/>